<name>A0AAE0KEJ6_9PEZI</name>
<evidence type="ECO:0000313" key="3">
    <source>
        <dbReference type="Proteomes" id="UP001285441"/>
    </source>
</evidence>
<reference evidence="2" key="1">
    <citation type="journal article" date="2023" name="Mol. Phylogenet. Evol.">
        <title>Genome-scale phylogeny and comparative genomics of the fungal order Sordariales.</title>
        <authorList>
            <person name="Hensen N."/>
            <person name="Bonometti L."/>
            <person name="Westerberg I."/>
            <person name="Brannstrom I.O."/>
            <person name="Guillou S."/>
            <person name="Cros-Aarteil S."/>
            <person name="Calhoun S."/>
            <person name="Haridas S."/>
            <person name="Kuo A."/>
            <person name="Mondo S."/>
            <person name="Pangilinan J."/>
            <person name="Riley R."/>
            <person name="LaButti K."/>
            <person name="Andreopoulos B."/>
            <person name="Lipzen A."/>
            <person name="Chen C."/>
            <person name="Yan M."/>
            <person name="Daum C."/>
            <person name="Ng V."/>
            <person name="Clum A."/>
            <person name="Steindorff A."/>
            <person name="Ohm R.A."/>
            <person name="Martin F."/>
            <person name="Silar P."/>
            <person name="Natvig D.O."/>
            <person name="Lalanne C."/>
            <person name="Gautier V."/>
            <person name="Ament-Velasquez S.L."/>
            <person name="Kruys A."/>
            <person name="Hutchinson M.I."/>
            <person name="Powell A.J."/>
            <person name="Barry K."/>
            <person name="Miller A.N."/>
            <person name="Grigoriev I.V."/>
            <person name="Debuchy R."/>
            <person name="Gladieux P."/>
            <person name="Hiltunen Thoren M."/>
            <person name="Johannesson H."/>
        </authorList>
    </citation>
    <scope>NUCLEOTIDE SEQUENCE</scope>
    <source>
        <strain evidence="2">CBS 232.78</strain>
    </source>
</reference>
<dbReference type="Pfam" id="PF14856">
    <property type="entry name" value="Hce2"/>
    <property type="match status" value="1"/>
</dbReference>
<comment type="caution">
    <text evidence="2">The sequence shown here is derived from an EMBL/GenBank/DDBJ whole genome shotgun (WGS) entry which is preliminary data.</text>
</comment>
<accession>A0AAE0KEJ6</accession>
<feature type="domain" description="Ecp2 effector protein-like" evidence="1">
    <location>
        <begin position="61"/>
        <end position="156"/>
    </location>
</feature>
<dbReference type="Proteomes" id="UP001285441">
    <property type="component" value="Unassembled WGS sequence"/>
</dbReference>
<organism evidence="2 3">
    <name type="scientific">Podospora didyma</name>
    <dbReference type="NCBI Taxonomy" id="330526"/>
    <lineage>
        <taxon>Eukaryota</taxon>
        <taxon>Fungi</taxon>
        <taxon>Dikarya</taxon>
        <taxon>Ascomycota</taxon>
        <taxon>Pezizomycotina</taxon>
        <taxon>Sordariomycetes</taxon>
        <taxon>Sordariomycetidae</taxon>
        <taxon>Sordariales</taxon>
        <taxon>Podosporaceae</taxon>
        <taxon>Podospora</taxon>
    </lineage>
</organism>
<evidence type="ECO:0000259" key="1">
    <source>
        <dbReference type="Pfam" id="PF14856"/>
    </source>
</evidence>
<evidence type="ECO:0000313" key="2">
    <source>
        <dbReference type="EMBL" id="KAK3374747.1"/>
    </source>
</evidence>
<dbReference type="EMBL" id="JAULSW010000007">
    <property type="protein sequence ID" value="KAK3374747.1"/>
    <property type="molecule type" value="Genomic_DNA"/>
</dbReference>
<sequence>MKNTTQQLTAKFAVLIGAIILAQFVSSIHALPASSSPTAALPALGMAPPGGVSQKHKSVNDCGSSTLINRFSMASPKTEDCAALKKSMEQDDSDGTWIVWSDTQHTLATHGLCAFGVTMSNAAFAWIGNQDAILIDESIRTYGWNDHMGTEGDMWCQGDAGASVNWGVYHTD</sequence>
<proteinExistence type="predicted"/>
<dbReference type="InterPro" id="IPR029226">
    <property type="entry name" value="Ecp2-like"/>
</dbReference>
<protein>
    <submittedName>
        <fullName evidence="2">Necrosis-inducing factor-domain-containing protein</fullName>
    </submittedName>
</protein>
<dbReference type="AlphaFoldDB" id="A0AAE0KEJ6"/>
<gene>
    <name evidence="2" type="ORF">B0H63DRAFT_452588</name>
</gene>
<reference evidence="2" key="2">
    <citation type="submission" date="2023-06" db="EMBL/GenBank/DDBJ databases">
        <authorList>
            <consortium name="Lawrence Berkeley National Laboratory"/>
            <person name="Haridas S."/>
            <person name="Hensen N."/>
            <person name="Bonometti L."/>
            <person name="Westerberg I."/>
            <person name="Brannstrom I.O."/>
            <person name="Guillou S."/>
            <person name="Cros-Aarteil S."/>
            <person name="Calhoun S."/>
            <person name="Kuo A."/>
            <person name="Mondo S."/>
            <person name="Pangilinan J."/>
            <person name="Riley R."/>
            <person name="LaButti K."/>
            <person name="Andreopoulos B."/>
            <person name="Lipzen A."/>
            <person name="Chen C."/>
            <person name="Yanf M."/>
            <person name="Daum C."/>
            <person name="Ng V."/>
            <person name="Clum A."/>
            <person name="Steindorff A."/>
            <person name="Ohm R."/>
            <person name="Martin F."/>
            <person name="Silar P."/>
            <person name="Natvig D."/>
            <person name="Lalanne C."/>
            <person name="Gautier V."/>
            <person name="Ament-velasquez S.L."/>
            <person name="Kruys A."/>
            <person name="Hutchinson M.I."/>
            <person name="Powell A.J."/>
            <person name="Barry K."/>
            <person name="Miller A.N."/>
            <person name="Grigoriev I.V."/>
            <person name="Debuchy R."/>
            <person name="Gladieux P."/>
            <person name="Thoren M.H."/>
            <person name="Johannesson H."/>
        </authorList>
    </citation>
    <scope>NUCLEOTIDE SEQUENCE</scope>
    <source>
        <strain evidence="2">CBS 232.78</strain>
    </source>
</reference>
<keyword evidence="3" id="KW-1185">Reference proteome</keyword>